<feature type="region of interest" description="Disordered" evidence="1">
    <location>
        <begin position="218"/>
        <end position="255"/>
    </location>
</feature>
<comment type="caution">
    <text evidence="2">The sequence shown here is derived from an EMBL/GenBank/DDBJ whole genome shotgun (WGS) entry which is preliminary data.</text>
</comment>
<keyword evidence="3" id="KW-1185">Reference proteome</keyword>
<reference evidence="3" key="1">
    <citation type="submission" date="2017-03" db="EMBL/GenBank/DDBJ databases">
        <title>Phytopthora megakarya and P. palmivora, two closely related causual agents of cacao black pod achieved similar genome size and gene model numbers by different mechanisms.</title>
        <authorList>
            <person name="Ali S."/>
            <person name="Shao J."/>
            <person name="Larry D.J."/>
            <person name="Kronmiller B."/>
            <person name="Shen D."/>
            <person name="Strem M.D."/>
            <person name="Melnick R.L."/>
            <person name="Guiltinan M.J."/>
            <person name="Tyler B.M."/>
            <person name="Meinhardt L.W."/>
            <person name="Bailey B.A."/>
        </authorList>
    </citation>
    <scope>NUCLEOTIDE SEQUENCE [LARGE SCALE GENOMIC DNA]</scope>
    <source>
        <strain evidence="3">zdho120</strain>
    </source>
</reference>
<gene>
    <name evidence="2" type="ORF">PHMEG_00010090</name>
</gene>
<dbReference type="Proteomes" id="UP000198211">
    <property type="component" value="Unassembled WGS sequence"/>
</dbReference>
<evidence type="ECO:0000256" key="1">
    <source>
        <dbReference type="SAM" id="MobiDB-lite"/>
    </source>
</evidence>
<evidence type="ECO:0000313" key="3">
    <source>
        <dbReference type="Proteomes" id="UP000198211"/>
    </source>
</evidence>
<proteinExistence type="predicted"/>
<feature type="compositionally biased region" description="Low complexity" evidence="1">
    <location>
        <begin position="49"/>
        <end position="58"/>
    </location>
</feature>
<organism evidence="2 3">
    <name type="scientific">Phytophthora megakarya</name>
    <dbReference type="NCBI Taxonomy" id="4795"/>
    <lineage>
        <taxon>Eukaryota</taxon>
        <taxon>Sar</taxon>
        <taxon>Stramenopiles</taxon>
        <taxon>Oomycota</taxon>
        <taxon>Peronosporomycetes</taxon>
        <taxon>Peronosporales</taxon>
        <taxon>Peronosporaceae</taxon>
        <taxon>Phytophthora</taxon>
    </lineage>
</organism>
<protein>
    <submittedName>
        <fullName evidence="2">Uncharacterized protein</fullName>
    </submittedName>
</protein>
<name>A0A225WGA8_9STRA</name>
<evidence type="ECO:0000313" key="2">
    <source>
        <dbReference type="EMBL" id="OWZ16159.1"/>
    </source>
</evidence>
<sequence length="255" mass="28616">MIHSRPRPPKNRQKKAGFRSSKHQQKTTNTDPSAPAKEVRAIQIQAAHSGSDSCSDESGGAGSDISSQDLPCSERRYDPKVEKESVNLDPRLPEAIKITTGRKAGGTAIAPEVVDPLQAYISIINIWDVVLILHQDQQMRVWLAGDDVPWLPGFISIGSRRYMEWQNQALEATTDARFRDVEIKIPHTPAVERPKYETPRAILQRPKMTLIQCRKVETNQDQDVPDCQPSDSSPSDKSPSKIRPLDLMESLYRMP</sequence>
<accession>A0A225WGA8</accession>
<feature type="compositionally biased region" description="Low complexity" evidence="1">
    <location>
        <begin position="221"/>
        <end position="237"/>
    </location>
</feature>
<feature type="region of interest" description="Disordered" evidence="1">
    <location>
        <begin position="1"/>
        <end position="72"/>
    </location>
</feature>
<dbReference type="AlphaFoldDB" id="A0A225WGA8"/>
<dbReference type="EMBL" id="NBNE01000985">
    <property type="protein sequence ID" value="OWZ16159.1"/>
    <property type="molecule type" value="Genomic_DNA"/>
</dbReference>
<feature type="compositionally biased region" description="Basic residues" evidence="1">
    <location>
        <begin position="1"/>
        <end position="25"/>
    </location>
</feature>